<dbReference type="RefSeq" id="XP_009784689.1">
    <property type="nucleotide sequence ID" value="XM_009786387.1"/>
</dbReference>
<dbReference type="Gene3D" id="3.30.420.10">
    <property type="entry name" value="Ribonuclease H-like superfamily/Ribonuclease H"/>
    <property type="match status" value="1"/>
</dbReference>
<gene>
    <name evidence="3" type="primary">LOC104233083</name>
</gene>
<dbReference type="PANTHER" id="PTHR33240">
    <property type="entry name" value="OS08G0508500 PROTEIN"/>
    <property type="match status" value="1"/>
</dbReference>
<dbReference type="InterPro" id="IPR041577">
    <property type="entry name" value="RT_RNaseH_2"/>
</dbReference>
<evidence type="ECO:0000313" key="2">
    <source>
        <dbReference type="Proteomes" id="UP000189701"/>
    </source>
</evidence>
<protein>
    <submittedName>
        <fullName evidence="3">Uncharacterized protein LOC104233083</fullName>
    </submittedName>
</protein>
<dbReference type="Proteomes" id="UP000189701">
    <property type="component" value="Unplaced"/>
</dbReference>
<dbReference type="SUPFAM" id="SSF56672">
    <property type="entry name" value="DNA/RNA polymerases"/>
    <property type="match status" value="1"/>
</dbReference>
<dbReference type="eggNOG" id="KOG0017">
    <property type="taxonomic scope" value="Eukaryota"/>
</dbReference>
<reference evidence="2" key="1">
    <citation type="journal article" date="2013" name="Genome Biol.">
        <title>Reference genomes and transcriptomes of Nicotiana sylvestris and Nicotiana tomentosiformis.</title>
        <authorList>
            <person name="Sierro N."/>
            <person name="Battey J.N."/>
            <person name="Ouadi S."/>
            <person name="Bovet L."/>
            <person name="Goepfert S."/>
            <person name="Bakaher N."/>
            <person name="Peitsch M.C."/>
            <person name="Ivanov N.V."/>
        </authorList>
    </citation>
    <scope>NUCLEOTIDE SEQUENCE [LARGE SCALE GENOMIC DNA]</scope>
</reference>
<name>A0A1U7XCM1_NICSY</name>
<dbReference type="AlphaFoldDB" id="A0A1U7XCM1"/>
<organism evidence="2 3">
    <name type="scientific">Nicotiana sylvestris</name>
    <name type="common">Wood tobacco</name>
    <name type="synonym">South American tobacco</name>
    <dbReference type="NCBI Taxonomy" id="4096"/>
    <lineage>
        <taxon>Eukaryota</taxon>
        <taxon>Viridiplantae</taxon>
        <taxon>Streptophyta</taxon>
        <taxon>Embryophyta</taxon>
        <taxon>Tracheophyta</taxon>
        <taxon>Spermatophyta</taxon>
        <taxon>Magnoliopsida</taxon>
        <taxon>eudicotyledons</taxon>
        <taxon>Gunneridae</taxon>
        <taxon>Pentapetalae</taxon>
        <taxon>asterids</taxon>
        <taxon>lamiids</taxon>
        <taxon>Solanales</taxon>
        <taxon>Solanaceae</taxon>
        <taxon>Nicotianoideae</taxon>
        <taxon>Nicotianeae</taxon>
        <taxon>Nicotiana</taxon>
    </lineage>
</organism>
<evidence type="ECO:0000313" key="3">
    <source>
        <dbReference type="RefSeq" id="XP_009784689.1"/>
    </source>
</evidence>
<dbReference type="GO" id="GO:0003676">
    <property type="term" value="F:nucleic acid binding"/>
    <property type="evidence" value="ECO:0007669"/>
    <property type="project" value="InterPro"/>
</dbReference>
<accession>A0A1U7XCM1</accession>
<evidence type="ECO:0000259" key="1">
    <source>
        <dbReference type="Pfam" id="PF17919"/>
    </source>
</evidence>
<feature type="domain" description="Reverse transcriptase/retrotransposon-derived protein RNase H-like" evidence="1">
    <location>
        <begin position="89"/>
        <end position="138"/>
    </location>
</feature>
<dbReference type="Pfam" id="PF17919">
    <property type="entry name" value="RT_RNaseH_2"/>
    <property type="match status" value="1"/>
</dbReference>
<dbReference type="PANTHER" id="PTHR33240:SF8">
    <property type="entry name" value="OS03G0439900 PROTEIN"/>
    <property type="match status" value="1"/>
</dbReference>
<sequence length="202" mass="22616">MAEDTLAFSKEDLETLAEPYNALVISFLLNNIQVKRVLVDPGSSDNIIGSGVVEQLGLLDQIIPASRVLHIFTMTGEVTKGEITLPVNTSECQRALEELKRYLTSPPLLHMPKEDETLFLYLAVSEIAVSGVQVQEEQGLELAKSLGAETIKAKYDSLLVVNQVNGSYKVRENRMQRYLDKIQIALRRFKRMDFSPCTSRAE</sequence>
<dbReference type="InterPro" id="IPR043502">
    <property type="entry name" value="DNA/RNA_pol_sf"/>
</dbReference>
<reference evidence="3" key="2">
    <citation type="submission" date="2025-08" db="UniProtKB">
        <authorList>
            <consortium name="RefSeq"/>
        </authorList>
    </citation>
    <scope>IDENTIFICATION</scope>
    <source>
        <tissue evidence="3">Leaf</tissue>
    </source>
</reference>
<keyword evidence="2" id="KW-1185">Reference proteome</keyword>
<dbReference type="InterPro" id="IPR036397">
    <property type="entry name" value="RNaseH_sf"/>
</dbReference>
<proteinExistence type="predicted"/>